<dbReference type="Proteomes" id="UP000280036">
    <property type="component" value="Unassembled WGS sequence"/>
</dbReference>
<gene>
    <name evidence="5" type="primary">csd</name>
    <name evidence="5" type="ORF">NCTC10126_00566</name>
    <name evidence="4" type="ORF">NPA07_04895</name>
</gene>
<dbReference type="EMBL" id="UZVY01000001">
    <property type="protein sequence ID" value="VDR42070.1"/>
    <property type="molecule type" value="Genomic_DNA"/>
</dbReference>
<dbReference type="SUPFAM" id="SSF53383">
    <property type="entry name" value="PLP-dependent transferases"/>
    <property type="match status" value="1"/>
</dbReference>
<evidence type="ECO:0000256" key="1">
    <source>
        <dbReference type="ARBA" id="ARBA00001933"/>
    </source>
</evidence>
<dbReference type="EMBL" id="CP101806">
    <property type="protein sequence ID" value="UUD35113.1"/>
    <property type="molecule type" value="Genomic_DNA"/>
</dbReference>
<evidence type="ECO:0000313" key="4">
    <source>
        <dbReference type="EMBL" id="UUD35113.1"/>
    </source>
</evidence>
<dbReference type="InterPro" id="IPR000192">
    <property type="entry name" value="Aminotrans_V_dom"/>
</dbReference>
<accession>A0A3P8MDP1</accession>
<evidence type="ECO:0000256" key="2">
    <source>
        <dbReference type="ARBA" id="ARBA00022898"/>
    </source>
</evidence>
<sequence>MKYISKYLKSQFPITNKITYLDSSALVLKPKCAVNKVSNFYLNESVSTRTINSQLGINNAQKIKNLRTKVAQLLSCENNEVIFTSGTTDSLNKFALMIKSLLKKDDIILLDAYNHSSNMAPWIKMANEIGAKVKISQNVLEDINKDVKIVALSQISNSLENNIDMNKIYQKAQLNKTIVVNDAAQAIAYEEVSFKNCDVIAFSSNKFYGPTGFGILAVKNDLLKLLSVPFVGGGVISNIDNESQYSLSSQVDKFEAGTPNLAAINMFESSLDFFNKIGYQKTQEILNELSLYAYNELSKIDGIKLYNKPQSHIIIFNVKNYNSHDVAHYLGSKNIYVRAGIFCDHYLKKITKEKSFVRVSLGIYNTKEDIDRLVSALKEGGDFLVL</sequence>
<dbReference type="Pfam" id="PF00266">
    <property type="entry name" value="Aminotran_5"/>
    <property type="match status" value="1"/>
</dbReference>
<dbReference type="GO" id="GO:0008483">
    <property type="term" value="F:transaminase activity"/>
    <property type="evidence" value="ECO:0007669"/>
    <property type="project" value="UniProtKB-KW"/>
</dbReference>
<dbReference type="InterPro" id="IPR015421">
    <property type="entry name" value="PyrdxlP-dep_Trfase_major"/>
</dbReference>
<keyword evidence="2" id="KW-0663">Pyridoxal phosphate</keyword>
<dbReference type="Gene3D" id="3.90.1150.10">
    <property type="entry name" value="Aspartate Aminotransferase, domain 1"/>
    <property type="match status" value="1"/>
</dbReference>
<dbReference type="InterPro" id="IPR015424">
    <property type="entry name" value="PyrdxlP-dep_Trfase"/>
</dbReference>
<evidence type="ECO:0000259" key="3">
    <source>
        <dbReference type="Pfam" id="PF00266"/>
    </source>
</evidence>
<dbReference type="OrthoDB" id="9804366at2"/>
<proteinExistence type="predicted"/>
<name>A0A3P8MDP1_9BACT</name>
<organism evidence="5 6">
    <name type="scientific">Mycoplasmopsis caviae</name>
    <dbReference type="NCBI Taxonomy" id="55603"/>
    <lineage>
        <taxon>Bacteria</taxon>
        <taxon>Bacillati</taxon>
        <taxon>Mycoplasmatota</taxon>
        <taxon>Mycoplasmoidales</taxon>
        <taxon>Metamycoplasmataceae</taxon>
        <taxon>Mycoplasmopsis</taxon>
    </lineage>
</organism>
<keyword evidence="5" id="KW-0808">Transferase</keyword>
<dbReference type="GO" id="GO:0031071">
    <property type="term" value="F:cysteine desulfurase activity"/>
    <property type="evidence" value="ECO:0007669"/>
    <property type="project" value="UniProtKB-EC"/>
</dbReference>
<dbReference type="EC" id="2.8.1.7" evidence="5"/>
<dbReference type="RefSeq" id="WP_126118296.1">
    <property type="nucleotide sequence ID" value="NZ_CP101806.1"/>
</dbReference>
<keyword evidence="4" id="KW-0032">Aminotransferase</keyword>
<dbReference type="Proteomes" id="UP001058569">
    <property type="component" value="Chromosome"/>
</dbReference>
<feature type="domain" description="Aminotransferase class V" evidence="3">
    <location>
        <begin position="19"/>
        <end position="373"/>
    </location>
</feature>
<dbReference type="AlphaFoldDB" id="A0A3P8MDP1"/>
<dbReference type="InterPro" id="IPR015422">
    <property type="entry name" value="PyrdxlP-dep_Trfase_small"/>
</dbReference>
<dbReference type="PANTHER" id="PTHR43586:SF8">
    <property type="entry name" value="CYSTEINE DESULFURASE 1, CHLOROPLASTIC"/>
    <property type="match status" value="1"/>
</dbReference>
<evidence type="ECO:0000313" key="6">
    <source>
        <dbReference type="Proteomes" id="UP000280036"/>
    </source>
</evidence>
<evidence type="ECO:0000313" key="5">
    <source>
        <dbReference type="EMBL" id="VDR42070.1"/>
    </source>
</evidence>
<dbReference type="PANTHER" id="PTHR43586">
    <property type="entry name" value="CYSTEINE DESULFURASE"/>
    <property type="match status" value="1"/>
</dbReference>
<comment type="cofactor">
    <cofactor evidence="1">
        <name>pyridoxal 5'-phosphate</name>
        <dbReference type="ChEBI" id="CHEBI:597326"/>
    </cofactor>
</comment>
<evidence type="ECO:0000313" key="7">
    <source>
        <dbReference type="Proteomes" id="UP001058569"/>
    </source>
</evidence>
<reference evidence="5 6" key="1">
    <citation type="submission" date="2018-12" db="EMBL/GenBank/DDBJ databases">
        <authorList>
            <consortium name="Pathogen Informatics"/>
        </authorList>
    </citation>
    <scope>NUCLEOTIDE SEQUENCE [LARGE SCALE GENOMIC DNA]</scope>
    <source>
        <strain evidence="5 6">NCTC10126</strain>
    </source>
</reference>
<protein>
    <submittedName>
        <fullName evidence="4">Aminotransferase class V-fold PLP-dependent enzyme</fullName>
    </submittedName>
    <submittedName>
        <fullName evidence="5">Probable cysteine desulfurase</fullName>
        <ecNumber evidence="5">2.8.1.7</ecNumber>
    </submittedName>
</protein>
<reference evidence="4" key="2">
    <citation type="submission" date="2022-07" db="EMBL/GenBank/DDBJ databases">
        <title>Complete genome of Mycoplasma caviae type strain G122.</title>
        <authorList>
            <person name="Spergser J."/>
        </authorList>
    </citation>
    <scope>NUCLEOTIDE SEQUENCE</scope>
    <source>
        <strain evidence="4">G122</strain>
    </source>
</reference>
<keyword evidence="7" id="KW-1185">Reference proteome</keyword>
<dbReference type="Gene3D" id="3.40.640.10">
    <property type="entry name" value="Type I PLP-dependent aspartate aminotransferase-like (Major domain)"/>
    <property type="match status" value="1"/>
</dbReference>